<accession>A0ABY0GZS4</accession>
<reference evidence="3 4" key="1">
    <citation type="submission" date="2018-06" db="EMBL/GenBank/DDBJ databases">
        <title>Complete Genomes of Monosporascus.</title>
        <authorList>
            <person name="Robinson A.J."/>
            <person name="Natvig D.O."/>
        </authorList>
    </citation>
    <scope>NUCLEOTIDE SEQUENCE [LARGE SCALE GENOMIC DNA]</scope>
    <source>
        <strain evidence="3 4">CBS 609.92</strain>
    </source>
</reference>
<dbReference type="PANTHER" id="PTHR47795">
    <property type="entry name" value="UBIQUITIN AND WLM DOMAIN-CONTAINING METALLOPROTEASE SPCC1442.07C"/>
    <property type="match status" value="1"/>
</dbReference>
<dbReference type="EMBL" id="QJNS01000279">
    <property type="protein sequence ID" value="RYO80699.1"/>
    <property type="molecule type" value="Genomic_DNA"/>
</dbReference>
<keyword evidence="4" id="KW-1185">Reference proteome</keyword>
<evidence type="ECO:0000256" key="1">
    <source>
        <dbReference type="SAM" id="MobiDB-lite"/>
    </source>
</evidence>
<dbReference type="InterPro" id="IPR029071">
    <property type="entry name" value="Ubiquitin-like_domsf"/>
</dbReference>
<name>A0ABY0GZS4_9PEZI</name>
<gene>
    <name evidence="3" type="ORF">DL762_007504</name>
</gene>
<protein>
    <recommendedName>
        <fullName evidence="2">WLM domain-containing protein</fullName>
    </recommendedName>
</protein>
<evidence type="ECO:0000313" key="4">
    <source>
        <dbReference type="Proteomes" id="UP000294003"/>
    </source>
</evidence>
<sequence>MGDREQSSPADDAIAITLSHHGKQHVLQLQPEATITDLSNKIQDELSIPAANQKLLIPKLGLLKAPFPDPDLPVADNLGNKKITLMGTSSAEIESLHSASKAASARAEHLAAARRNQPKPYATRRARQDDATYTFMALRPLPHLPRPERSLAFLERLRDDPGIRSAMRKHRFSVGLLTEMDPLAHTHDTHEGTTRILGLNRNRGEVIELRLRTDAYDGYRNYKIIRKTLCHELAHNVHAPHDRNFWDLCHQIEREVDRGDWKSRGRTVGDAEYYEPVGSSEEVACDHGGWTGGEFVLGGGDGSSAGGGALSRREIMAKAAEERIKKLADAQRKQNEPDRDSSST</sequence>
<dbReference type="InterPro" id="IPR013536">
    <property type="entry name" value="WLM_dom"/>
</dbReference>
<dbReference type="PROSITE" id="PS51397">
    <property type="entry name" value="WLM"/>
    <property type="match status" value="1"/>
</dbReference>
<comment type="caution">
    <text evidence="3">The sequence shown here is derived from an EMBL/GenBank/DDBJ whole genome shotgun (WGS) entry which is preliminary data.</text>
</comment>
<feature type="region of interest" description="Disordered" evidence="1">
    <location>
        <begin position="322"/>
        <end position="344"/>
    </location>
</feature>
<dbReference type="Pfam" id="PF08325">
    <property type="entry name" value="WLM"/>
    <property type="match status" value="1"/>
</dbReference>
<proteinExistence type="predicted"/>
<feature type="domain" description="WLM" evidence="2">
    <location>
        <begin position="126"/>
        <end position="325"/>
    </location>
</feature>
<dbReference type="Gene3D" id="3.10.20.90">
    <property type="entry name" value="Phosphatidylinositol 3-kinase Catalytic Subunit, Chain A, domain 1"/>
    <property type="match status" value="1"/>
</dbReference>
<dbReference type="SUPFAM" id="SSF54236">
    <property type="entry name" value="Ubiquitin-like"/>
    <property type="match status" value="1"/>
</dbReference>
<evidence type="ECO:0000259" key="2">
    <source>
        <dbReference type="PROSITE" id="PS51397"/>
    </source>
</evidence>
<dbReference type="Proteomes" id="UP000294003">
    <property type="component" value="Unassembled WGS sequence"/>
</dbReference>
<evidence type="ECO:0000313" key="3">
    <source>
        <dbReference type="EMBL" id="RYO80699.1"/>
    </source>
</evidence>
<dbReference type="PANTHER" id="PTHR47795:SF1">
    <property type="entry name" value="DNA-DEPENDENT METALLOPROTEASE WSS1 HOMOLOG 2"/>
    <property type="match status" value="1"/>
</dbReference>
<organism evidence="3 4">
    <name type="scientific">Monosporascus cannonballus</name>
    <dbReference type="NCBI Taxonomy" id="155416"/>
    <lineage>
        <taxon>Eukaryota</taxon>
        <taxon>Fungi</taxon>
        <taxon>Dikarya</taxon>
        <taxon>Ascomycota</taxon>
        <taxon>Pezizomycotina</taxon>
        <taxon>Sordariomycetes</taxon>
        <taxon>Xylariomycetidae</taxon>
        <taxon>Xylariales</taxon>
        <taxon>Xylariales incertae sedis</taxon>
        <taxon>Monosporascus</taxon>
    </lineage>
</organism>